<evidence type="ECO:0000256" key="5">
    <source>
        <dbReference type="ARBA" id="ARBA00023136"/>
    </source>
</evidence>
<evidence type="ECO:0000256" key="4">
    <source>
        <dbReference type="ARBA" id="ARBA00022989"/>
    </source>
</evidence>
<reference evidence="8" key="1">
    <citation type="submission" date="2021-01" db="EMBL/GenBank/DDBJ databases">
        <title>Whole genome shotgun sequence of Actinoplanes tereljensis NBRC 105297.</title>
        <authorList>
            <person name="Komaki H."/>
            <person name="Tamura T."/>
        </authorList>
    </citation>
    <scope>NUCLEOTIDE SEQUENCE</scope>
    <source>
        <strain evidence="8">NBRC 105297</strain>
    </source>
</reference>
<comment type="caution">
    <text evidence="8">The sequence shown here is derived from an EMBL/GenBank/DDBJ whole genome shotgun (WGS) entry which is preliminary data.</text>
</comment>
<keyword evidence="4 6" id="KW-1133">Transmembrane helix</keyword>
<feature type="transmembrane region" description="Helical" evidence="6">
    <location>
        <begin position="12"/>
        <end position="32"/>
    </location>
</feature>
<dbReference type="Pfam" id="PF04138">
    <property type="entry name" value="GtrA_DPMS_TM"/>
    <property type="match status" value="1"/>
</dbReference>
<dbReference type="InterPro" id="IPR007267">
    <property type="entry name" value="GtrA_DPMS_TM"/>
</dbReference>
<name>A0A919NH82_9ACTN</name>
<dbReference type="EMBL" id="BOMY01000008">
    <property type="protein sequence ID" value="GIF18580.1"/>
    <property type="molecule type" value="Genomic_DNA"/>
</dbReference>
<evidence type="ECO:0000256" key="3">
    <source>
        <dbReference type="ARBA" id="ARBA00022692"/>
    </source>
</evidence>
<evidence type="ECO:0000256" key="6">
    <source>
        <dbReference type="SAM" id="Phobius"/>
    </source>
</evidence>
<proteinExistence type="inferred from homology"/>
<dbReference type="AlphaFoldDB" id="A0A919NH82"/>
<feature type="transmembrane region" description="Helical" evidence="6">
    <location>
        <begin position="38"/>
        <end position="61"/>
    </location>
</feature>
<evidence type="ECO:0000313" key="8">
    <source>
        <dbReference type="EMBL" id="GIF18580.1"/>
    </source>
</evidence>
<keyword evidence="9" id="KW-1185">Reference proteome</keyword>
<keyword evidence="3 6" id="KW-0812">Transmembrane</keyword>
<protein>
    <recommendedName>
        <fullName evidence="7">GtrA/DPMS transmembrane domain-containing protein</fullName>
    </recommendedName>
</protein>
<gene>
    <name evidence="8" type="ORF">Ate02nite_13100</name>
</gene>
<dbReference type="Proteomes" id="UP000623608">
    <property type="component" value="Unassembled WGS sequence"/>
</dbReference>
<dbReference type="GO" id="GO:0000271">
    <property type="term" value="P:polysaccharide biosynthetic process"/>
    <property type="evidence" value="ECO:0007669"/>
    <property type="project" value="InterPro"/>
</dbReference>
<dbReference type="PANTHER" id="PTHR38459:SF1">
    <property type="entry name" value="PROPHAGE BACTOPRENOL-LINKED GLUCOSE TRANSLOCASE HOMOLOG"/>
    <property type="match status" value="1"/>
</dbReference>
<dbReference type="RefSeq" id="WP_239147163.1">
    <property type="nucleotide sequence ID" value="NZ_BOMY01000008.1"/>
</dbReference>
<evidence type="ECO:0000259" key="7">
    <source>
        <dbReference type="Pfam" id="PF04138"/>
    </source>
</evidence>
<evidence type="ECO:0000256" key="1">
    <source>
        <dbReference type="ARBA" id="ARBA00004141"/>
    </source>
</evidence>
<feature type="transmembrane region" description="Helical" evidence="6">
    <location>
        <begin position="98"/>
        <end position="118"/>
    </location>
</feature>
<sequence length="136" mass="14103">MPTTDLGRLFRYAISGGASAATHFGVGLLLTSAGVRPVLASTAGFVASIAVSYALQHAWVFRSAAGHAVAGSRFLTVTAAAFLLNTAVLWIGTELLHAPFALVQALALVAIPILNYTLNSRWTFAAGARPGPPRQS</sequence>
<evidence type="ECO:0000313" key="9">
    <source>
        <dbReference type="Proteomes" id="UP000623608"/>
    </source>
</evidence>
<evidence type="ECO:0000256" key="2">
    <source>
        <dbReference type="ARBA" id="ARBA00009399"/>
    </source>
</evidence>
<feature type="transmembrane region" description="Helical" evidence="6">
    <location>
        <begin position="73"/>
        <end position="92"/>
    </location>
</feature>
<dbReference type="InterPro" id="IPR051401">
    <property type="entry name" value="GtrA_CellWall_Glycosyl"/>
</dbReference>
<accession>A0A919NH82</accession>
<feature type="domain" description="GtrA/DPMS transmembrane" evidence="7">
    <location>
        <begin position="11"/>
        <end position="124"/>
    </location>
</feature>
<comment type="similarity">
    <text evidence="2">Belongs to the GtrA family.</text>
</comment>
<dbReference type="PANTHER" id="PTHR38459">
    <property type="entry name" value="PROPHAGE BACTOPRENOL-LINKED GLUCOSE TRANSLOCASE HOMOLOG"/>
    <property type="match status" value="1"/>
</dbReference>
<organism evidence="8 9">
    <name type="scientific">Paractinoplanes tereljensis</name>
    <dbReference type="NCBI Taxonomy" id="571912"/>
    <lineage>
        <taxon>Bacteria</taxon>
        <taxon>Bacillati</taxon>
        <taxon>Actinomycetota</taxon>
        <taxon>Actinomycetes</taxon>
        <taxon>Micromonosporales</taxon>
        <taxon>Micromonosporaceae</taxon>
        <taxon>Paractinoplanes</taxon>
    </lineage>
</organism>
<keyword evidence="5 6" id="KW-0472">Membrane</keyword>
<comment type="subcellular location">
    <subcellularLocation>
        <location evidence="1">Membrane</location>
        <topology evidence="1">Multi-pass membrane protein</topology>
    </subcellularLocation>
</comment>
<dbReference type="GO" id="GO:0005886">
    <property type="term" value="C:plasma membrane"/>
    <property type="evidence" value="ECO:0007669"/>
    <property type="project" value="TreeGrafter"/>
</dbReference>